<evidence type="ECO:0000256" key="3">
    <source>
        <dbReference type="ARBA" id="ARBA00022723"/>
    </source>
</evidence>
<dbReference type="PANTHER" id="PTHR43200:SF2">
    <property type="entry name" value="3'(2'),5'-BISPHOSPHATE NUCLEOTIDASE"/>
    <property type="match status" value="1"/>
</dbReference>
<keyword evidence="5 6" id="KW-0460">Magnesium</keyword>
<dbReference type="GO" id="GO:0046872">
    <property type="term" value="F:metal ion binding"/>
    <property type="evidence" value="ECO:0007669"/>
    <property type="project" value="UniProtKB-KW"/>
</dbReference>
<feature type="binding site" evidence="6">
    <location>
        <position position="139"/>
    </location>
    <ligand>
        <name>Mg(2+)</name>
        <dbReference type="ChEBI" id="CHEBI:18420"/>
        <label>1</label>
        <note>catalytic</note>
    </ligand>
</feature>
<feature type="binding site" evidence="6">
    <location>
        <position position="310"/>
    </location>
    <ligand>
        <name>Mg(2+)</name>
        <dbReference type="ChEBI" id="CHEBI:18420"/>
        <label>1</label>
        <note>catalytic</note>
    </ligand>
</feature>
<dbReference type="AlphaFoldDB" id="A0A545VKG3"/>
<organism evidence="7 8">
    <name type="scientific">Cordyceps javanica</name>
    <dbReference type="NCBI Taxonomy" id="43265"/>
    <lineage>
        <taxon>Eukaryota</taxon>
        <taxon>Fungi</taxon>
        <taxon>Dikarya</taxon>
        <taxon>Ascomycota</taxon>
        <taxon>Pezizomycotina</taxon>
        <taxon>Sordariomycetes</taxon>
        <taxon>Hypocreomycetidae</taxon>
        <taxon>Hypocreales</taxon>
        <taxon>Cordycipitaceae</taxon>
        <taxon>Cordyceps</taxon>
    </lineage>
</organism>
<dbReference type="GO" id="GO:0008441">
    <property type="term" value="F:3'(2'),5'-bisphosphate nucleotidase activity"/>
    <property type="evidence" value="ECO:0007669"/>
    <property type="project" value="TreeGrafter"/>
</dbReference>
<comment type="caution">
    <text evidence="7">The sequence shown here is derived from an EMBL/GenBank/DDBJ whole genome shotgun (WGS) entry which is preliminary data.</text>
</comment>
<dbReference type="Gene3D" id="3.30.540.10">
    <property type="entry name" value="Fructose-1,6-Bisphosphatase, subunit A, domain 1"/>
    <property type="match status" value="1"/>
</dbReference>
<accession>A0A545VKG3</accession>
<evidence type="ECO:0000256" key="6">
    <source>
        <dbReference type="PIRSR" id="PIRSR600760-2"/>
    </source>
</evidence>
<name>A0A545VKG3_9HYPO</name>
<dbReference type="Pfam" id="PF00459">
    <property type="entry name" value="Inositol_P"/>
    <property type="match status" value="1"/>
</dbReference>
<evidence type="ECO:0000256" key="5">
    <source>
        <dbReference type="ARBA" id="ARBA00022842"/>
    </source>
</evidence>
<dbReference type="PROSITE" id="PS00630">
    <property type="entry name" value="IMP_2"/>
    <property type="match status" value="1"/>
</dbReference>
<dbReference type="SUPFAM" id="SSF56655">
    <property type="entry name" value="Carbohydrate phosphatase"/>
    <property type="match status" value="1"/>
</dbReference>
<comment type="similarity">
    <text evidence="2">Belongs to the inositol monophosphatase superfamily.</text>
</comment>
<dbReference type="OrthoDB" id="411145at2759"/>
<dbReference type="InterPro" id="IPR020550">
    <property type="entry name" value="Inositol_monophosphatase_CS"/>
</dbReference>
<reference evidence="7 8" key="1">
    <citation type="journal article" date="2019" name="Appl. Microbiol. Biotechnol.">
        <title>Genome sequence of Isaria javanica and comparative genome analysis insights into family S53 peptidase evolution in fungal entomopathogens.</title>
        <authorList>
            <person name="Lin R."/>
            <person name="Zhang X."/>
            <person name="Xin B."/>
            <person name="Zou M."/>
            <person name="Gao Y."/>
            <person name="Qin F."/>
            <person name="Hu Q."/>
            <person name="Xie B."/>
            <person name="Cheng X."/>
        </authorList>
    </citation>
    <scope>NUCLEOTIDE SEQUENCE [LARGE SCALE GENOMIC DNA]</scope>
    <source>
        <strain evidence="7 8">IJ1G</strain>
    </source>
</reference>
<dbReference type="STRING" id="43265.A0A545VKG3"/>
<evidence type="ECO:0000313" key="8">
    <source>
        <dbReference type="Proteomes" id="UP000315783"/>
    </source>
</evidence>
<dbReference type="PANTHER" id="PTHR43200">
    <property type="entry name" value="PHOSPHATASE"/>
    <property type="match status" value="1"/>
</dbReference>
<dbReference type="Gene3D" id="3.40.190.80">
    <property type="match status" value="1"/>
</dbReference>
<dbReference type="EMBL" id="SPUK01000024">
    <property type="protein sequence ID" value="TQV90667.1"/>
    <property type="molecule type" value="Genomic_DNA"/>
</dbReference>
<feature type="binding site" evidence="6">
    <location>
        <position position="69"/>
    </location>
    <ligand>
        <name>Mg(2+)</name>
        <dbReference type="ChEBI" id="CHEBI:18420"/>
        <label>1</label>
        <note>catalytic</note>
    </ligand>
</feature>
<dbReference type="InterPro" id="IPR000760">
    <property type="entry name" value="Inositol_monophosphatase-like"/>
</dbReference>
<feature type="binding site" evidence="6">
    <location>
        <position position="136"/>
    </location>
    <ligand>
        <name>Mg(2+)</name>
        <dbReference type="ChEBI" id="CHEBI:18420"/>
        <label>1</label>
        <note>catalytic</note>
    </ligand>
</feature>
<evidence type="ECO:0000313" key="7">
    <source>
        <dbReference type="EMBL" id="TQV90667.1"/>
    </source>
</evidence>
<keyword evidence="3 6" id="KW-0479">Metal-binding</keyword>
<protein>
    <submittedName>
        <fullName evidence="7">Myo-inositol-1(Or 4)-monophosphatase</fullName>
    </submittedName>
</protein>
<evidence type="ECO:0000256" key="4">
    <source>
        <dbReference type="ARBA" id="ARBA00022801"/>
    </source>
</evidence>
<dbReference type="InterPro" id="IPR051090">
    <property type="entry name" value="Inositol_monoP_superfamily"/>
</dbReference>
<sequence>MGSTMYADERRIASAAVQHASLLTKSVMRSIKHVSKKDSTPVTVADFAVQALLIGTLSQAFPTDNFLGEESAAALREDAALRQQVWELVSSSGAFQIAGGKTAALAQPSSPEQMMELIDRGGLGTGGRQGRTWIMDPIDGTATFIECGQYAVAVALVENGREVLGVVGCPNLALDLDRIETVPADDEGCGFIVSAARGDRGILLQPIGVGELPAGQFIPSERSQPRAEAPPTDLADLNFVDSELGEEHHLSKANEFIKRLGCRRFPGTEVWSTQLRLVVMALGHGDNVQIRIPPPQSTGPEADPEDTIWDYAGAHLILQEAGGVTSDLEGREIDFGAGRRLSANWGLVAASRPSLHGQVLAQVREFLEPTE</sequence>
<feature type="binding site" evidence="6">
    <location>
        <position position="138"/>
    </location>
    <ligand>
        <name>Mg(2+)</name>
        <dbReference type="ChEBI" id="CHEBI:18420"/>
        <label>1</label>
        <note>catalytic</note>
    </ligand>
</feature>
<keyword evidence="4" id="KW-0378">Hydrolase</keyword>
<evidence type="ECO:0000256" key="2">
    <source>
        <dbReference type="ARBA" id="ARBA00009759"/>
    </source>
</evidence>
<dbReference type="GO" id="GO:0000103">
    <property type="term" value="P:sulfate assimilation"/>
    <property type="evidence" value="ECO:0007669"/>
    <property type="project" value="TreeGrafter"/>
</dbReference>
<dbReference type="Proteomes" id="UP000315783">
    <property type="component" value="Unassembled WGS sequence"/>
</dbReference>
<comment type="cofactor">
    <cofactor evidence="1 6">
        <name>Mg(2+)</name>
        <dbReference type="ChEBI" id="CHEBI:18420"/>
    </cofactor>
</comment>
<keyword evidence="8" id="KW-1185">Reference proteome</keyword>
<proteinExistence type="inferred from homology"/>
<evidence type="ECO:0000256" key="1">
    <source>
        <dbReference type="ARBA" id="ARBA00001946"/>
    </source>
</evidence>
<dbReference type="GO" id="GO:0046854">
    <property type="term" value="P:phosphatidylinositol phosphate biosynthetic process"/>
    <property type="evidence" value="ECO:0007669"/>
    <property type="project" value="InterPro"/>
</dbReference>
<gene>
    <name evidence="7" type="ORF">IF1G_10619</name>
</gene>